<dbReference type="RefSeq" id="WP_026047352.1">
    <property type="nucleotide sequence ID" value="NZ_CP054938.1"/>
</dbReference>
<reference evidence="3" key="1">
    <citation type="submission" date="2016-10" db="EMBL/GenBank/DDBJ databases">
        <authorList>
            <person name="Varghese N."/>
            <person name="Submissions S."/>
        </authorList>
    </citation>
    <scope>NUCLEOTIDE SEQUENCE [LARGE SCALE GENOMIC DNA]</scope>
    <source>
        <strain evidence="3">CGMCC 4.7047</strain>
    </source>
</reference>
<dbReference type="InterPro" id="IPR001387">
    <property type="entry name" value="Cro/C1-type_HTH"/>
</dbReference>
<feature type="domain" description="HTH cro/C1-type" evidence="1">
    <location>
        <begin position="20"/>
        <end position="60"/>
    </location>
</feature>
<dbReference type="Gene3D" id="1.10.260.40">
    <property type="entry name" value="lambda repressor-like DNA-binding domains"/>
    <property type="match status" value="1"/>
</dbReference>
<dbReference type="STRING" id="1176198.SAMN05444716_105489"/>
<dbReference type="EMBL" id="FPAB01000005">
    <property type="protein sequence ID" value="SFS99575.1"/>
    <property type="molecule type" value="Genomic_DNA"/>
</dbReference>
<dbReference type="Pfam" id="PF13560">
    <property type="entry name" value="HTH_31"/>
    <property type="match status" value="1"/>
</dbReference>
<dbReference type="SMART" id="SM00530">
    <property type="entry name" value="HTH_XRE"/>
    <property type="match status" value="1"/>
</dbReference>
<dbReference type="Pfam" id="PF19054">
    <property type="entry name" value="DUF5753"/>
    <property type="match status" value="1"/>
</dbReference>
<dbReference type="InterPro" id="IPR010982">
    <property type="entry name" value="Lambda_DNA-bd_dom_sf"/>
</dbReference>
<evidence type="ECO:0000313" key="2">
    <source>
        <dbReference type="EMBL" id="SFS99575.1"/>
    </source>
</evidence>
<gene>
    <name evidence="2" type="ORF">SAMN05444716_105489</name>
</gene>
<evidence type="ECO:0000313" key="3">
    <source>
        <dbReference type="Proteomes" id="UP000198873"/>
    </source>
</evidence>
<protein>
    <submittedName>
        <fullName evidence="2">Helix-turn-helix</fullName>
    </submittedName>
</protein>
<accession>A0A1I6UDR7</accession>
<dbReference type="AlphaFoldDB" id="A0A1I6UDR7"/>
<dbReference type="CDD" id="cd00093">
    <property type="entry name" value="HTH_XRE"/>
    <property type="match status" value="1"/>
</dbReference>
<dbReference type="Proteomes" id="UP000198873">
    <property type="component" value="Unassembled WGS sequence"/>
</dbReference>
<organism evidence="2 3">
    <name type="scientific">Streptomyces harbinensis</name>
    <dbReference type="NCBI Taxonomy" id="1176198"/>
    <lineage>
        <taxon>Bacteria</taxon>
        <taxon>Bacillati</taxon>
        <taxon>Actinomycetota</taxon>
        <taxon>Actinomycetes</taxon>
        <taxon>Kitasatosporales</taxon>
        <taxon>Streptomycetaceae</taxon>
        <taxon>Streptomyces</taxon>
    </lineage>
</organism>
<proteinExistence type="predicted"/>
<dbReference type="InterPro" id="IPR043917">
    <property type="entry name" value="DUF5753"/>
</dbReference>
<dbReference type="SUPFAM" id="SSF47413">
    <property type="entry name" value="lambda repressor-like DNA-binding domains"/>
    <property type="match status" value="1"/>
</dbReference>
<name>A0A1I6UDR7_9ACTN</name>
<dbReference type="PROSITE" id="PS50943">
    <property type="entry name" value="HTH_CROC1"/>
    <property type="match status" value="1"/>
</dbReference>
<keyword evidence="3" id="KW-1185">Reference proteome</keyword>
<evidence type="ECO:0000259" key="1">
    <source>
        <dbReference type="PROSITE" id="PS50943"/>
    </source>
</evidence>
<dbReference type="GO" id="GO:0003677">
    <property type="term" value="F:DNA binding"/>
    <property type="evidence" value="ECO:0007669"/>
    <property type="project" value="InterPro"/>
</dbReference>
<sequence>MNEEAAEDYLTPGQRFGREVKEVRLGRKLTQKNLGLGTGYSEGYVSKVEAGKQQPSADFIAGCDKVFATGGLFTRLYASLQESGTPTWFEPYLALERRASWILDYSAACLMGLLQTDAYARAIFRAGHPREEPGVIEGKVDGRMRRRDALESPDLSLWVVLHEACLRTVVGGHAVMRSQLDHLLDLASGPRVDLQVLPFTAGAAAAHTLSFTLLGFASSEPVLWTDDATGGKLHQKASTVAFQQATYDRLRAHALSPDASLAMIRTVRMEDYGSD</sequence>